<keyword evidence="4 10" id="KW-1003">Cell membrane</keyword>
<evidence type="ECO:0000256" key="8">
    <source>
        <dbReference type="ARBA" id="ARBA00023136"/>
    </source>
</evidence>
<keyword evidence="7 9" id="KW-1133">Transmembrane helix</keyword>
<feature type="domain" description="ABC transmembrane type-1" evidence="11">
    <location>
        <begin position="109"/>
        <end position="325"/>
    </location>
</feature>
<evidence type="ECO:0000313" key="12">
    <source>
        <dbReference type="EMBL" id="REG98655.1"/>
    </source>
</evidence>
<keyword evidence="13" id="KW-1185">Reference proteome</keyword>
<dbReference type="Gene3D" id="1.10.3720.10">
    <property type="entry name" value="MetI-like"/>
    <property type="match status" value="1"/>
</dbReference>
<dbReference type="InterPro" id="IPR051124">
    <property type="entry name" value="Phosphate_Transport_Permease"/>
</dbReference>
<evidence type="ECO:0000256" key="5">
    <source>
        <dbReference type="ARBA" id="ARBA00022592"/>
    </source>
</evidence>
<feature type="transmembrane region" description="Helical" evidence="9">
    <location>
        <begin position="146"/>
        <end position="170"/>
    </location>
</feature>
<keyword evidence="6 9" id="KW-0812">Transmembrane</keyword>
<evidence type="ECO:0000256" key="2">
    <source>
        <dbReference type="ARBA" id="ARBA00007069"/>
    </source>
</evidence>
<dbReference type="InterPro" id="IPR035906">
    <property type="entry name" value="MetI-like_sf"/>
</dbReference>
<feature type="transmembrane region" description="Helical" evidence="9">
    <location>
        <begin position="246"/>
        <end position="273"/>
    </location>
</feature>
<dbReference type="GO" id="GO:0005315">
    <property type="term" value="F:phosphate transmembrane transporter activity"/>
    <property type="evidence" value="ECO:0007669"/>
    <property type="project" value="InterPro"/>
</dbReference>
<dbReference type="CDD" id="cd06261">
    <property type="entry name" value="TM_PBP2"/>
    <property type="match status" value="1"/>
</dbReference>
<keyword evidence="5 10" id="KW-0592">Phosphate transport</keyword>
<organism evidence="12 13">
    <name type="scientific">Flavobacterium aquicola</name>
    <dbReference type="NCBI Taxonomy" id="1682742"/>
    <lineage>
        <taxon>Bacteria</taxon>
        <taxon>Pseudomonadati</taxon>
        <taxon>Bacteroidota</taxon>
        <taxon>Flavobacteriia</taxon>
        <taxon>Flavobacteriales</taxon>
        <taxon>Flavobacteriaceae</taxon>
        <taxon>Flavobacterium</taxon>
    </lineage>
</organism>
<keyword evidence="8 9" id="KW-0472">Membrane</keyword>
<dbReference type="Pfam" id="PF00528">
    <property type="entry name" value="BPD_transp_1"/>
    <property type="match status" value="1"/>
</dbReference>
<dbReference type="Proteomes" id="UP000257136">
    <property type="component" value="Unassembled WGS sequence"/>
</dbReference>
<dbReference type="GO" id="GO:0005886">
    <property type="term" value="C:plasma membrane"/>
    <property type="evidence" value="ECO:0007669"/>
    <property type="project" value="UniProtKB-SubCell"/>
</dbReference>
<feature type="transmembrane region" description="Helical" evidence="9">
    <location>
        <begin position="105"/>
        <end position="134"/>
    </location>
</feature>
<dbReference type="EMBL" id="QUNI01000006">
    <property type="protein sequence ID" value="REG98655.1"/>
    <property type="molecule type" value="Genomic_DNA"/>
</dbReference>
<evidence type="ECO:0000256" key="7">
    <source>
        <dbReference type="ARBA" id="ARBA00022989"/>
    </source>
</evidence>
<comment type="function">
    <text evidence="10">Part of the binding-protein-dependent transport system for phosphate; probably responsible for the translocation of the substrate across the membrane.</text>
</comment>
<dbReference type="PROSITE" id="PS50928">
    <property type="entry name" value="ABC_TM1"/>
    <property type="match status" value="1"/>
</dbReference>
<proteinExistence type="inferred from homology"/>
<name>A0A3E0EKJ8_9FLAO</name>
<sequence>MPTSTNTIRLRSLNKKSTQKQLLKVMRSFQKFCRVAFSPTVKNKRLLKDRFVNKTFLAFTLLSISMVVLIAIGLFYKSIPLLDSTSLSNLLLSSEWKPFKEAFGFYSFIVGTLWVTAISIIIALPLSLLTGIYLSEYAHVRVRKLVLPLIELLSGIPPVLYGVWGVLVIVPLIQDRIAPHFVEFTTGYSVLAGGVVLAIMIFPLIISIIIEVFDNIPQDLRNASLSLGATQWQTIKKVVLRKSFDGIIAAVVLAISRAFGETIAVLMVCGNLAQIPQTVFDSGYPLPALIANNYGEMMSIPMYDSALMFAALLLFVIIFLFNTISRVILYRIEKRNT</sequence>
<evidence type="ECO:0000256" key="6">
    <source>
        <dbReference type="ARBA" id="ARBA00022692"/>
    </source>
</evidence>
<keyword evidence="3 9" id="KW-0813">Transport</keyword>
<evidence type="ECO:0000256" key="10">
    <source>
        <dbReference type="RuleBase" id="RU363054"/>
    </source>
</evidence>
<dbReference type="InterPro" id="IPR000515">
    <property type="entry name" value="MetI-like"/>
</dbReference>
<dbReference type="PANTHER" id="PTHR30425">
    <property type="entry name" value="PHOSPHATE TRANSPORT SYSTEM PERMEASE PROTEIN PST"/>
    <property type="match status" value="1"/>
</dbReference>
<evidence type="ECO:0000256" key="4">
    <source>
        <dbReference type="ARBA" id="ARBA00022475"/>
    </source>
</evidence>
<dbReference type="InterPro" id="IPR011864">
    <property type="entry name" value="Phosphate_PstC"/>
</dbReference>
<accession>A0A3E0EKJ8</accession>
<dbReference type="SUPFAM" id="SSF161098">
    <property type="entry name" value="MetI-like"/>
    <property type="match status" value="1"/>
</dbReference>
<feature type="transmembrane region" description="Helical" evidence="9">
    <location>
        <begin position="55"/>
        <end position="76"/>
    </location>
</feature>
<evidence type="ECO:0000313" key="13">
    <source>
        <dbReference type="Proteomes" id="UP000257136"/>
    </source>
</evidence>
<dbReference type="PANTHER" id="PTHR30425:SF1">
    <property type="entry name" value="PHOSPHATE TRANSPORT SYSTEM PERMEASE PROTEIN PSTC"/>
    <property type="match status" value="1"/>
</dbReference>
<dbReference type="AlphaFoldDB" id="A0A3E0EKJ8"/>
<reference evidence="12 13" key="1">
    <citation type="submission" date="2018-08" db="EMBL/GenBank/DDBJ databases">
        <title>Genomic Encyclopedia of Archaeal and Bacterial Type Strains, Phase II (KMG-II): from individual species to whole genera.</title>
        <authorList>
            <person name="Goeker M."/>
        </authorList>
    </citation>
    <scope>NUCLEOTIDE SEQUENCE [LARGE SCALE GENOMIC DNA]</scope>
    <source>
        <strain evidence="12 13">DSM 100880</strain>
    </source>
</reference>
<protein>
    <recommendedName>
        <fullName evidence="10">Phosphate transport system permease protein</fullName>
    </recommendedName>
</protein>
<comment type="caution">
    <text evidence="12">The sequence shown here is derived from an EMBL/GenBank/DDBJ whole genome shotgun (WGS) entry which is preliminary data.</text>
</comment>
<evidence type="ECO:0000256" key="9">
    <source>
        <dbReference type="RuleBase" id="RU363032"/>
    </source>
</evidence>
<evidence type="ECO:0000259" key="11">
    <source>
        <dbReference type="PROSITE" id="PS50928"/>
    </source>
</evidence>
<comment type="subcellular location">
    <subcellularLocation>
        <location evidence="1 9">Cell membrane</location>
        <topology evidence="1 9">Multi-pass membrane protein</topology>
    </subcellularLocation>
</comment>
<feature type="transmembrane region" description="Helical" evidence="9">
    <location>
        <begin position="190"/>
        <end position="213"/>
    </location>
</feature>
<dbReference type="GO" id="GO:0006817">
    <property type="term" value="P:phosphate ion transport"/>
    <property type="evidence" value="ECO:0007669"/>
    <property type="project" value="UniProtKB-KW"/>
</dbReference>
<evidence type="ECO:0000256" key="3">
    <source>
        <dbReference type="ARBA" id="ARBA00022448"/>
    </source>
</evidence>
<feature type="transmembrane region" description="Helical" evidence="9">
    <location>
        <begin position="306"/>
        <end position="329"/>
    </location>
</feature>
<evidence type="ECO:0000256" key="1">
    <source>
        <dbReference type="ARBA" id="ARBA00004651"/>
    </source>
</evidence>
<dbReference type="NCBIfam" id="TIGR02138">
    <property type="entry name" value="phosphate_pstC"/>
    <property type="match status" value="1"/>
</dbReference>
<comment type="similarity">
    <text evidence="2 10">Belongs to the binding-protein-dependent transport system permease family. CysTW subfamily.</text>
</comment>
<gene>
    <name evidence="12" type="ORF">C8P67_106267</name>
</gene>